<accession>A0A7S2IYR1</accession>
<dbReference type="InterPro" id="IPR038446">
    <property type="entry name" value="CEBP_ZZ_sf"/>
</dbReference>
<keyword evidence="1" id="KW-0863">Zinc-finger</keyword>
<evidence type="ECO:0000313" key="4">
    <source>
        <dbReference type="EMBL" id="CAD9532879.1"/>
    </source>
</evidence>
<evidence type="ECO:0000256" key="2">
    <source>
        <dbReference type="SAM" id="MobiDB-lite"/>
    </source>
</evidence>
<keyword evidence="1" id="KW-0479">Metal-binding</keyword>
<dbReference type="AlphaFoldDB" id="A0A7S2IYR1"/>
<feature type="domain" description="B box-type" evidence="3">
    <location>
        <begin position="389"/>
        <end position="435"/>
    </location>
</feature>
<sequence>MVRADGTMDEAGGTGFGVPGATTQPEILTGGFFQETTAVHQAEGLQDFKRRQEGHLIIADDRPLLVMAFGLKYQGANPAKYKIEGKYDIPVGYKVIIKWDEDEIVFMTREGTFGPEFQIIYLPKSPVPEDFTMFEWNANIADIWDQFLTVIEGKDDRDMRLFNQGPWRTFGVTRDEVQIALKQGTDVKTAVDRILYCADNKNPSVEEYMRYLGLDPISDENYGWIVKYFMEEPKPPHFFEYIQDGMVYWFNAQSQETFWKHPLFDKYKRMLQVARAQKPLPHWKAIMQFRIEFLLNSVFRNTLDEDPERPPLVETVDNVIEMARIFDVDIQDEPYLVHVLRRSLRHYGHAVREKRKVKDVEDFRNLMLRYRDLVAQFEQAKDTEVKMVQQMKVCVQCDERDAVLFCDNCRDFFCQACFDRLHSRGRRKTHRRTWVEMGMCAECNEAVALFHCVQCADLYCRDCFQEWHIRGGRRNHIPIVLRSFNSQTDKLANATPAMGTGARKVLNQAQSPWFCFIDENNIKFYYNFETGESKRDMPLAVINEPIEENKGGGLSGGWAGTWGSNMFPDPLDQRQVEEGQFAMETAF</sequence>
<dbReference type="Gene3D" id="4.10.640.40">
    <property type="entry name" value="Cytoplasmic polyadenylation element-binding protein, ZZ domain"/>
    <property type="match status" value="2"/>
</dbReference>
<dbReference type="EMBL" id="HBGQ01095026">
    <property type="protein sequence ID" value="CAD9532879.1"/>
    <property type="molecule type" value="Transcribed_RNA"/>
</dbReference>
<dbReference type="PROSITE" id="PS50119">
    <property type="entry name" value="ZF_BBOX"/>
    <property type="match status" value="2"/>
</dbReference>
<protein>
    <recommendedName>
        <fullName evidence="3">B box-type domain-containing protein</fullName>
    </recommendedName>
</protein>
<evidence type="ECO:0000256" key="1">
    <source>
        <dbReference type="PROSITE-ProRule" id="PRU00024"/>
    </source>
</evidence>
<dbReference type="InterPro" id="IPR000315">
    <property type="entry name" value="Znf_B-box"/>
</dbReference>
<evidence type="ECO:0000259" key="3">
    <source>
        <dbReference type="PROSITE" id="PS50119"/>
    </source>
</evidence>
<dbReference type="SMART" id="SM00336">
    <property type="entry name" value="BBOX"/>
    <property type="match status" value="2"/>
</dbReference>
<dbReference type="GO" id="GO:0008270">
    <property type="term" value="F:zinc ion binding"/>
    <property type="evidence" value="ECO:0007669"/>
    <property type="project" value="UniProtKB-KW"/>
</dbReference>
<reference evidence="4" key="1">
    <citation type="submission" date="2021-01" db="EMBL/GenBank/DDBJ databases">
        <authorList>
            <person name="Corre E."/>
            <person name="Pelletier E."/>
            <person name="Niang G."/>
            <person name="Scheremetjew M."/>
            <person name="Finn R."/>
            <person name="Kale V."/>
            <person name="Holt S."/>
            <person name="Cochrane G."/>
            <person name="Meng A."/>
            <person name="Brown T."/>
            <person name="Cohen L."/>
        </authorList>
    </citation>
    <scope>NUCLEOTIDE SEQUENCE</scope>
    <source>
        <strain evidence="4">CCMP2222</strain>
    </source>
</reference>
<organism evidence="4">
    <name type="scientific">Alexandrium andersonii</name>
    <dbReference type="NCBI Taxonomy" id="327968"/>
    <lineage>
        <taxon>Eukaryota</taxon>
        <taxon>Sar</taxon>
        <taxon>Alveolata</taxon>
        <taxon>Dinophyceae</taxon>
        <taxon>Gonyaulacales</taxon>
        <taxon>Pyrocystaceae</taxon>
        <taxon>Alexandrium</taxon>
    </lineage>
</organism>
<gene>
    <name evidence="4" type="ORF">AAND1436_LOCUS45362</name>
</gene>
<proteinExistence type="predicted"/>
<feature type="domain" description="B box-type" evidence="3">
    <location>
        <begin position="435"/>
        <end position="479"/>
    </location>
</feature>
<dbReference type="Pfam" id="PF22586">
    <property type="entry name" value="ANCHR-like_BBOX"/>
    <property type="match status" value="2"/>
</dbReference>
<keyword evidence="1" id="KW-0862">Zinc</keyword>
<name>A0A7S2IYR1_9DINO</name>
<dbReference type="CDD" id="cd19757">
    <property type="entry name" value="Bbox1"/>
    <property type="match status" value="2"/>
</dbReference>
<feature type="region of interest" description="Disordered" evidence="2">
    <location>
        <begin position="1"/>
        <end position="21"/>
    </location>
</feature>